<accession>A0AAP0QHB8</accession>
<dbReference type="EMBL" id="JBCGBO010000024">
    <property type="protein sequence ID" value="KAK9182977.1"/>
    <property type="molecule type" value="Genomic_DNA"/>
</dbReference>
<reference evidence="2 3" key="1">
    <citation type="submission" date="2024-05" db="EMBL/GenBank/DDBJ databases">
        <title>Haplotype-resolved chromosome-level genome assembly of Huyou (Citrus changshanensis).</title>
        <authorList>
            <person name="Miao C."/>
            <person name="Chen W."/>
            <person name="Wu Y."/>
            <person name="Wang L."/>
            <person name="Zhao S."/>
            <person name="Grierson D."/>
            <person name="Xu C."/>
            <person name="Chen K."/>
        </authorList>
    </citation>
    <scope>NUCLEOTIDE SEQUENCE [LARGE SCALE GENOMIC DNA]</scope>
    <source>
        <strain evidence="2">01-14</strain>
        <tissue evidence="2">Leaf</tissue>
    </source>
</reference>
<keyword evidence="3" id="KW-1185">Reference proteome</keyword>
<evidence type="ECO:0000313" key="2">
    <source>
        <dbReference type="EMBL" id="KAK9182977.1"/>
    </source>
</evidence>
<feature type="region of interest" description="Disordered" evidence="1">
    <location>
        <begin position="48"/>
        <end position="78"/>
    </location>
</feature>
<evidence type="ECO:0000313" key="3">
    <source>
        <dbReference type="Proteomes" id="UP001428341"/>
    </source>
</evidence>
<protein>
    <submittedName>
        <fullName evidence="2">Uncharacterized protein</fullName>
    </submittedName>
</protein>
<dbReference type="Proteomes" id="UP001428341">
    <property type="component" value="Unassembled WGS sequence"/>
</dbReference>
<sequence length="111" mass="12342">MTSSSRLWNPLLTDTQMLEKIFDGKTKPVSSLGHLEINSFWLLRTSPSTGAESPAGSRVDFPNTVGSSNPNTSPHTKFISKPNKCYNECKLNLDFRKEYIFLGGYIPSLSV</sequence>
<name>A0AAP0QHB8_9ROSI</name>
<evidence type="ECO:0000256" key="1">
    <source>
        <dbReference type="SAM" id="MobiDB-lite"/>
    </source>
</evidence>
<dbReference type="AlphaFoldDB" id="A0AAP0QHB8"/>
<feature type="compositionally biased region" description="Polar residues" evidence="1">
    <location>
        <begin position="64"/>
        <end position="75"/>
    </location>
</feature>
<gene>
    <name evidence="2" type="ORF">WN944_026125</name>
</gene>
<proteinExistence type="predicted"/>
<organism evidence="2 3">
    <name type="scientific">Citrus x changshan-huyou</name>
    <dbReference type="NCBI Taxonomy" id="2935761"/>
    <lineage>
        <taxon>Eukaryota</taxon>
        <taxon>Viridiplantae</taxon>
        <taxon>Streptophyta</taxon>
        <taxon>Embryophyta</taxon>
        <taxon>Tracheophyta</taxon>
        <taxon>Spermatophyta</taxon>
        <taxon>Magnoliopsida</taxon>
        <taxon>eudicotyledons</taxon>
        <taxon>Gunneridae</taxon>
        <taxon>Pentapetalae</taxon>
        <taxon>rosids</taxon>
        <taxon>malvids</taxon>
        <taxon>Sapindales</taxon>
        <taxon>Rutaceae</taxon>
        <taxon>Aurantioideae</taxon>
        <taxon>Citrus</taxon>
    </lineage>
</organism>
<comment type="caution">
    <text evidence="2">The sequence shown here is derived from an EMBL/GenBank/DDBJ whole genome shotgun (WGS) entry which is preliminary data.</text>
</comment>